<comment type="caution">
    <text evidence="3">The sequence shown here is derived from an EMBL/GenBank/DDBJ whole genome shotgun (WGS) entry which is preliminary data.</text>
</comment>
<accession>A0ABQ4VBC5</accession>
<keyword evidence="4" id="KW-1185">Reference proteome</keyword>
<name>A0ABQ4VBC5_9MYCO</name>
<organism evidence="3 4">
    <name type="scientific">Mycolicibacterium cyprinidarum</name>
    <dbReference type="NCBI Taxonomy" id="2860311"/>
    <lineage>
        <taxon>Bacteria</taxon>
        <taxon>Bacillati</taxon>
        <taxon>Actinomycetota</taxon>
        <taxon>Actinomycetes</taxon>
        <taxon>Mycobacteriales</taxon>
        <taxon>Mycobacteriaceae</taxon>
        <taxon>Mycolicibacterium</taxon>
    </lineage>
</organism>
<feature type="compositionally biased region" description="Basic and acidic residues" evidence="1">
    <location>
        <begin position="17"/>
        <end position="27"/>
    </location>
</feature>
<feature type="region of interest" description="Disordered" evidence="1">
    <location>
        <begin position="1"/>
        <end position="33"/>
    </location>
</feature>
<sequence length="397" mass="43525">MSPPTRAGRPGGFTTRTADKSNAKDYDQNTPQGYIGPGGPEADFLGWVAASGGDLERAKSAIFISRDYNQTLHRGAMDSLTERQEFMLYAAMWWAHSGWKIFPTRGSVPVIPYPHRDAAYDKVPCSGGCGSLGHGHKDATNEFRRVFVWWAEEYPGSDISAVTPENVLCLDVDPQHGGDEVLALLEAEHGALPLTMTVITGGHNGLHLYFRRCRGELMSGIGQGIEVKHVGVMPPSRHRDPAPECDGVYRLIDLPFADSPGWLLKRAIKPKRILRPKAGGTKFAGPSVIAEFNESHTWADILEPHGWTCVSGDGEGDFSRWRHDAATHESSASIREDADGEHSRIYVYTTNTPFEATSPGEPHGYDKFDAAVLLDFGGNAHALHRLLARNMFQAGKH</sequence>
<dbReference type="EMBL" id="BPRH01002592">
    <property type="protein sequence ID" value="GJF17789.1"/>
    <property type="molecule type" value="Genomic_DNA"/>
</dbReference>
<evidence type="ECO:0000313" key="4">
    <source>
        <dbReference type="Proteomes" id="UP001060504"/>
    </source>
</evidence>
<evidence type="ECO:0000313" key="3">
    <source>
        <dbReference type="EMBL" id="GJF17789.1"/>
    </source>
</evidence>
<feature type="domain" description="DNA primase/polymerase bifunctional N-terminal" evidence="2">
    <location>
        <begin position="91"/>
        <end position="263"/>
    </location>
</feature>
<dbReference type="Proteomes" id="UP001060504">
    <property type="component" value="Unassembled WGS sequence"/>
</dbReference>
<dbReference type="SUPFAM" id="SSF56747">
    <property type="entry name" value="Prim-pol domain"/>
    <property type="match status" value="1"/>
</dbReference>
<proteinExistence type="predicted"/>
<gene>
    <name evidence="3" type="ORF">NGTWS1702_24750</name>
</gene>
<reference evidence="3 4" key="1">
    <citation type="submission" date="2021-08" db="EMBL/GenBank/DDBJ databases">
        <title>Draft genome sequence of Mycolicibacterium sp. NGTWS1702 strain.</title>
        <authorList>
            <person name="Matsumoto M."/>
            <person name="Tang B.C.C."/>
            <person name="Machida Y."/>
            <person name="Matoyama H."/>
            <person name="Kishihara T."/>
            <person name="Sato S."/>
            <person name="Kondo I."/>
            <person name="Sano M."/>
            <person name="Kato G."/>
        </authorList>
    </citation>
    <scope>NUCLEOTIDE SEQUENCE [LARGE SCALE GENOMIC DNA]</scope>
    <source>
        <strain evidence="3 4">NGTWSNA01</strain>
    </source>
</reference>
<dbReference type="InterPro" id="IPR015330">
    <property type="entry name" value="DNA_primase/pol_bifunc_N"/>
</dbReference>
<dbReference type="SMART" id="SM00943">
    <property type="entry name" value="Prim-Pol"/>
    <property type="match status" value="1"/>
</dbReference>
<evidence type="ECO:0000259" key="2">
    <source>
        <dbReference type="SMART" id="SM00943"/>
    </source>
</evidence>
<evidence type="ECO:0000256" key="1">
    <source>
        <dbReference type="SAM" id="MobiDB-lite"/>
    </source>
</evidence>
<dbReference type="Pfam" id="PF09250">
    <property type="entry name" value="Prim-Pol"/>
    <property type="match status" value="1"/>
</dbReference>
<protein>
    <recommendedName>
        <fullName evidence="2">DNA primase/polymerase bifunctional N-terminal domain-containing protein</fullName>
    </recommendedName>
</protein>